<accession>A0A226NG44</accession>
<name>A0A226NG44_CALSU</name>
<organism evidence="18 19">
    <name type="scientific">Callipepla squamata</name>
    <name type="common">Scaled quail</name>
    <dbReference type="NCBI Taxonomy" id="9009"/>
    <lineage>
        <taxon>Eukaryota</taxon>
        <taxon>Metazoa</taxon>
        <taxon>Chordata</taxon>
        <taxon>Craniata</taxon>
        <taxon>Vertebrata</taxon>
        <taxon>Euteleostomi</taxon>
        <taxon>Archelosauria</taxon>
        <taxon>Archosauria</taxon>
        <taxon>Dinosauria</taxon>
        <taxon>Saurischia</taxon>
        <taxon>Theropoda</taxon>
        <taxon>Coelurosauria</taxon>
        <taxon>Aves</taxon>
        <taxon>Neognathae</taxon>
        <taxon>Galloanserae</taxon>
        <taxon>Galliformes</taxon>
        <taxon>Odontophoridae</taxon>
        <taxon>Callipepla</taxon>
    </lineage>
</organism>
<keyword evidence="11" id="KW-1015">Disulfide bond</keyword>
<dbReference type="OrthoDB" id="676979at2759"/>
<dbReference type="GO" id="GO:0005249">
    <property type="term" value="F:voltage-gated potassium channel activity"/>
    <property type="evidence" value="ECO:0007669"/>
    <property type="project" value="TreeGrafter"/>
</dbReference>
<dbReference type="InterPro" id="IPR003591">
    <property type="entry name" value="Leu-rich_rpt_typical-subtyp"/>
</dbReference>
<dbReference type="SMART" id="SM00369">
    <property type="entry name" value="LRR_TYP"/>
    <property type="match status" value="4"/>
</dbReference>
<evidence type="ECO:0000256" key="2">
    <source>
        <dbReference type="ARBA" id="ARBA00022448"/>
    </source>
</evidence>
<feature type="transmembrane region" description="Helical" evidence="14">
    <location>
        <begin position="220"/>
        <end position="248"/>
    </location>
</feature>
<gene>
    <name evidence="18" type="ORF">ASZ78_011626</name>
</gene>
<dbReference type="PRINTS" id="PR00019">
    <property type="entry name" value="LEURICHRPT"/>
</dbReference>
<evidence type="ECO:0000256" key="10">
    <source>
        <dbReference type="ARBA" id="ARBA00023136"/>
    </source>
</evidence>
<dbReference type="PROSITE" id="PS51450">
    <property type="entry name" value="LRR"/>
    <property type="match status" value="2"/>
</dbReference>
<evidence type="ECO:0000313" key="18">
    <source>
        <dbReference type="EMBL" id="OXB66511.1"/>
    </source>
</evidence>
<dbReference type="AlphaFoldDB" id="A0A226NG44"/>
<comment type="subcellular location">
    <subcellularLocation>
        <location evidence="1">Cell membrane</location>
        <topology evidence="1">Single-pass membrane protein</topology>
    </subcellularLocation>
</comment>
<dbReference type="PANTHER" id="PTHR46473">
    <property type="entry name" value="GH08155P"/>
    <property type="match status" value="1"/>
</dbReference>
<dbReference type="STRING" id="9009.A0A226NG44"/>
<dbReference type="InterPro" id="IPR051432">
    <property type="entry name" value="KCNMA1_auxiliary"/>
</dbReference>
<feature type="domain" description="LRRNT" evidence="16">
    <location>
        <begin position="24"/>
        <end position="56"/>
    </location>
</feature>
<evidence type="ECO:0000256" key="13">
    <source>
        <dbReference type="ARBA" id="ARBA00038736"/>
    </source>
</evidence>
<dbReference type="InterPro" id="IPR000483">
    <property type="entry name" value="Cys-rich_flank_reg_C"/>
</dbReference>
<dbReference type="PANTHER" id="PTHR46473:SF2">
    <property type="entry name" value="LEUCINE-RICH REPEAT-CONTAINING PROTEIN 26"/>
    <property type="match status" value="1"/>
</dbReference>
<keyword evidence="2" id="KW-0813">Transport</keyword>
<dbReference type="GO" id="GO:0044325">
    <property type="term" value="F:transmembrane transporter binding"/>
    <property type="evidence" value="ECO:0007669"/>
    <property type="project" value="TreeGrafter"/>
</dbReference>
<evidence type="ECO:0000256" key="11">
    <source>
        <dbReference type="ARBA" id="ARBA00023157"/>
    </source>
</evidence>
<evidence type="ECO:0000256" key="15">
    <source>
        <dbReference type="SAM" id="SignalP"/>
    </source>
</evidence>
<evidence type="ECO:0000256" key="9">
    <source>
        <dbReference type="ARBA" id="ARBA00023065"/>
    </source>
</evidence>
<comment type="caution">
    <text evidence="18">The sequence shown here is derived from an EMBL/GenBank/DDBJ whole genome shotgun (WGS) entry which is preliminary data.</text>
</comment>
<evidence type="ECO:0000256" key="3">
    <source>
        <dbReference type="ARBA" id="ARBA00022475"/>
    </source>
</evidence>
<keyword evidence="3" id="KW-1003">Cell membrane</keyword>
<dbReference type="InterPro" id="IPR001611">
    <property type="entry name" value="Leu-rich_rpt"/>
</dbReference>
<keyword evidence="12" id="KW-0407">Ion channel</keyword>
<dbReference type="EMBL" id="MCFN01000062">
    <property type="protein sequence ID" value="OXB66511.1"/>
    <property type="molecule type" value="Genomic_DNA"/>
</dbReference>
<evidence type="ECO:0000256" key="6">
    <source>
        <dbReference type="ARBA" id="ARBA00022729"/>
    </source>
</evidence>
<keyword evidence="6 15" id="KW-0732">Signal</keyword>
<evidence type="ECO:0000256" key="5">
    <source>
        <dbReference type="ARBA" id="ARBA00022692"/>
    </source>
</evidence>
<dbReference type="SUPFAM" id="SSF52058">
    <property type="entry name" value="L domain-like"/>
    <property type="match status" value="1"/>
</dbReference>
<reference evidence="18 19" key="1">
    <citation type="submission" date="2016-07" db="EMBL/GenBank/DDBJ databases">
        <title>Disparate Historic Effective Population Sizes Predicted by Modern Levels of Genome Diversity for the Scaled Quail (Callipepla squamata) and the Northern Bobwhite (Colinus virginianus): Inferences from First and Second Generation Draft Genome Assemblies for Sympatric New World Quail.</title>
        <authorList>
            <person name="Oldeschulte D.L."/>
            <person name="Halley Y.A."/>
            <person name="Bhattarai E.K."/>
            <person name="Brashear W.A."/>
            <person name="Hill J."/>
            <person name="Metz R.P."/>
            <person name="Johnson C.D."/>
            <person name="Rollins D."/>
            <person name="Peterson M.J."/>
            <person name="Bickhart D.M."/>
            <person name="Decker J.E."/>
            <person name="Seabury C.M."/>
        </authorList>
    </citation>
    <scope>NUCLEOTIDE SEQUENCE [LARGE SCALE GENOMIC DNA]</scope>
    <source>
        <strain evidence="18 19">Texas</strain>
        <tissue evidence="18">Leg muscle</tissue>
    </source>
</reference>
<evidence type="ECO:0000256" key="12">
    <source>
        <dbReference type="ARBA" id="ARBA00023303"/>
    </source>
</evidence>
<dbReference type="GO" id="GO:0099104">
    <property type="term" value="F:potassium channel activator activity"/>
    <property type="evidence" value="ECO:0007669"/>
    <property type="project" value="TreeGrafter"/>
</dbReference>
<keyword evidence="10 14" id="KW-0472">Membrane</keyword>
<keyword evidence="4" id="KW-0433">Leucine-rich repeat</keyword>
<dbReference type="InterPro" id="IPR032675">
    <property type="entry name" value="LRR_dom_sf"/>
</dbReference>
<sequence>MDGWRGPGILLALLLLVCPLPTLACPHTCHCWAGDVDCRQRALHEVPLLLPTNASTLWLGYNLITVLGARAFPSLPVLLRLSLTHNRLERIHRQALLGLGALQELDLSDNYLSVLSPETFLPLTSLTTLNLGYNRLEELEAGVPHSLPQLQTIFLNGNPWMCSCSILPLWRWLGHNREKVPGKSSLQCMFPESLNTYPIMAFGNDSFQQCQKVPLSAQHYAAFLLIGPFSFLASIFCCTVMGSIVVIYQHLRKEPQTQRRPLSSGGC</sequence>
<evidence type="ECO:0008006" key="20">
    <source>
        <dbReference type="Google" id="ProtNLM"/>
    </source>
</evidence>
<evidence type="ECO:0000313" key="19">
    <source>
        <dbReference type="Proteomes" id="UP000198323"/>
    </source>
</evidence>
<protein>
    <recommendedName>
        <fullName evidence="20">LRRNT domain-containing protein</fullName>
    </recommendedName>
</protein>
<evidence type="ECO:0000256" key="14">
    <source>
        <dbReference type="SAM" id="Phobius"/>
    </source>
</evidence>
<keyword evidence="5 14" id="KW-0812">Transmembrane</keyword>
<dbReference type="Gene3D" id="3.80.10.10">
    <property type="entry name" value="Ribonuclease Inhibitor"/>
    <property type="match status" value="2"/>
</dbReference>
<evidence type="ECO:0000256" key="1">
    <source>
        <dbReference type="ARBA" id="ARBA00004162"/>
    </source>
</evidence>
<dbReference type="GO" id="GO:0008076">
    <property type="term" value="C:voltage-gated potassium channel complex"/>
    <property type="evidence" value="ECO:0007669"/>
    <property type="project" value="TreeGrafter"/>
</dbReference>
<dbReference type="Pfam" id="PF13855">
    <property type="entry name" value="LRR_8"/>
    <property type="match status" value="1"/>
</dbReference>
<keyword evidence="8 14" id="KW-1133">Transmembrane helix</keyword>
<dbReference type="SMART" id="SM00013">
    <property type="entry name" value="LRRNT"/>
    <property type="match status" value="1"/>
</dbReference>
<evidence type="ECO:0000259" key="17">
    <source>
        <dbReference type="SMART" id="SM00082"/>
    </source>
</evidence>
<keyword evidence="9" id="KW-0406">Ion transport</keyword>
<dbReference type="Proteomes" id="UP000198323">
    <property type="component" value="Unassembled WGS sequence"/>
</dbReference>
<evidence type="ECO:0000256" key="4">
    <source>
        <dbReference type="ARBA" id="ARBA00022614"/>
    </source>
</evidence>
<dbReference type="SMART" id="SM00082">
    <property type="entry name" value="LRRCT"/>
    <property type="match status" value="1"/>
</dbReference>
<feature type="domain" description="LRRCT" evidence="17">
    <location>
        <begin position="158"/>
        <end position="211"/>
    </location>
</feature>
<keyword evidence="19" id="KW-1185">Reference proteome</keyword>
<evidence type="ECO:0000256" key="8">
    <source>
        <dbReference type="ARBA" id="ARBA00022989"/>
    </source>
</evidence>
<evidence type="ECO:0000259" key="16">
    <source>
        <dbReference type="SMART" id="SM00013"/>
    </source>
</evidence>
<evidence type="ECO:0000256" key="7">
    <source>
        <dbReference type="ARBA" id="ARBA00022737"/>
    </source>
</evidence>
<comment type="subunit">
    <text evidence="13">Interacts with KCNMA1.</text>
</comment>
<dbReference type="InterPro" id="IPR000372">
    <property type="entry name" value="LRRNT"/>
</dbReference>
<keyword evidence="7" id="KW-0677">Repeat</keyword>
<feature type="signal peptide" evidence="15">
    <location>
        <begin position="1"/>
        <end position="24"/>
    </location>
</feature>
<feature type="chain" id="PRO_5013279860" description="LRRNT domain-containing protein" evidence="15">
    <location>
        <begin position="25"/>
        <end position="267"/>
    </location>
</feature>
<proteinExistence type="predicted"/>